<organism evidence="1 2">
    <name type="scientific">Rubus argutus</name>
    <name type="common">Southern blackberry</name>
    <dbReference type="NCBI Taxonomy" id="59490"/>
    <lineage>
        <taxon>Eukaryota</taxon>
        <taxon>Viridiplantae</taxon>
        <taxon>Streptophyta</taxon>
        <taxon>Embryophyta</taxon>
        <taxon>Tracheophyta</taxon>
        <taxon>Spermatophyta</taxon>
        <taxon>Magnoliopsida</taxon>
        <taxon>eudicotyledons</taxon>
        <taxon>Gunneridae</taxon>
        <taxon>Pentapetalae</taxon>
        <taxon>rosids</taxon>
        <taxon>fabids</taxon>
        <taxon>Rosales</taxon>
        <taxon>Rosaceae</taxon>
        <taxon>Rosoideae</taxon>
        <taxon>Rosoideae incertae sedis</taxon>
        <taxon>Rubus</taxon>
    </lineage>
</organism>
<gene>
    <name evidence="1" type="ORF">M0R45_007566</name>
</gene>
<keyword evidence="2" id="KW-1185">Reference proteome</keyword>
<comment type="caution">
    <text evidence="1">The sequence shown here is derived from an EMBL/GenBank/DDBJ whole genome shotgun (WGS) entry which is preliminary data.</text>
</comment>
<dbReference type="AlphaFoldDB" id="A0AAW1XYR2"/>
<dbReference type="EMBL" id="JBEDUW010000002">
    <property type="protein sequence ID" value="KAK9941873.1"/>
    <property type="molecule type" value="Genomic_DNA"/>
</dbReference>
<sequence>MGLRRRACGDGGDAGSAEVWEDEAGLGLGSEADLKLAALAVADWAARLVTEGLVVVRSRLGLQQGRSMGSIEWSMAVLEVWSWVMVTVKWVSLELVVP</sequence>
<evidence type="ECO:0000313" key="2">
    <source>
        <dbReference type="Proteomes" id="UP001457282"/>
    </source>
</evidence>
<proteinExistence type="predicted"/>
<reference evidence="1 2" key="1">
    <citation type="journal article" date="2023" name="G3 (Bethesda)">
        <title>A chromosome-length genome assembly and annotation of blackberry (Rubus argutus, cv. 'Hillquist').</title>
        <authorList>
            <person name="Bruna T."/>
            <person name="Aryal R."/>
            <person name="Dudchenko O."/>
            <person name="Sargent D.J."/>
            <person name="Mead D."/>
            <person name="Buti M."/>
            <person name="Cavallini A."/>
            <person name="Hytonen T."/>
            <person name="Andres J."/>
            <person name="Pham M."/>
            <person name="Weisz D."/>
            <person name="Mascagni F."/>
            <person name="Usai G."/>
            <person name="Natali L."/>
            <person name="Bassil N."/>
            <person name="Fernandez G.E."/>
            <person name="Lomsadze A."/>
            <person name="Armour M."/>
            <person name="Olukolu B."/>
            <person name="Poorten T."/>
            <person name="Britton C."/>
            <person name="Davik J."/>
            <person name="Ashrafi H."/>
            <person name="Aiden E.L."/>
            <person name="Borodovsky M."/>
            <person name="Worthington M."/>
        </authorList>
    </citation>
    <scope>NUCLEOTIDE SEQUENCE [LARGE SCALE GENOMIC DNA]</scope>
    <source>
        <strain evidence="1">PI 553951</strain>
    </source>
</reference>
<dbReference type="Proteomes" id="UP001457282">
    <property type="component" value="Unassembled WGS sequence"/>
</dbReference>
<name>A0AAW1XYR2_RUBAR</name>
<evidence type="ECO:0000313" key="1">
    <source>
        <dbReference type="EMBL" id="KAK9941873.1"/>
    </source>
</evidence>
<protein>
    <submittedName>
        <fullName evidence="1">Uncharacterized protein</fullName>
    </submittedName>
</protein>
<accession>A0AAW1XYR2</accession>